<dbReference type="EMBL" id="JAEPRA010000002">
    <property type="protein sequence ID" value="KAG2188618.1"/>
    <property type="molecule type" value="Genomic_DNA"/>
</dbReference>
<dbReference type="GO" id="GO:0000981">
    <property type="term" value="F:DNA-binding transcription factor activity, RNA polymerase II-specific"/>
    <property type="evidence" value="ECO:0007669"/>
    <property type="project" value="TreeGrafter"/>
</dbReference>
<evidence type="ECO:0000259" key="6">
    <source>
        <dbReference type="PROSITE" id="PS50157"/>
    </source>
</evidence>
<dbReference type="Gene3D" id="3.30.160.60">
    <property type="entry name" value="Classic Zinc Finger"/>
    <property type="match status" value="3"/>
</dbReference>
<dbReference type="InterPro" id="IPR036236">
    <property type="entry name" value="Znf_C2H2_sf"/>
</dbReference>
<evidence type="ECO:0000256" key="5">
    <source>
        <dbReference type="PROSITE-ProRule" id="PRU00042"/>
    </source>
</evidence>
<name>A0A8H7UQT5_9FUNG</name>
<feature type="domain" description="C2H2-type" evidence="6">
    <location>
        <begin position="211"/>
        <end position="240"/>
    </location>
</feature>
<keyword evidence="4" id="KW-0862">Zinc</keyword>
<protein>
    <recommendedName>
        <fullName evidence="6">C2H2-type domain-containing protein</fullName>
    </recommendedName>
</protein>
<evidence type="ECO:0000256" key="4">
    <source>
        <dbReference type="ARBA" id="ARBA00022833"/>
    </source>
</evidence>
<dbReference type="SUPFAM" id="SSF57667">
    <property type="entry name" value="beta-beta-alpha zinc fingers"/>
    <property type="match status" value="3"/>
</dbReference>
<dbReference type="PANTHER" id="PTHR23235">
    <property type="entry name" value="KRUEPPEL-LIKE TRANSCRIPTION FACTOR"/>
    <property type="match status" value="1"/>
</dbReference>
<keyword evidence="2" id="KW-0677">Repeat</keyword>
<comment type="caution">
    <text evidence="7">The sequence shown here is derived from an EMBL/GenBank/DDBJ whole genome shotgun (WGS) entry which is preliminary data.</text>
</comment>
<evidence type="ECO:0000256" key="1">
    <source>
        <dbReference type="ARBA" id="ARBA00022723"/>
    </source>
</evidence>
<dbReference type="PROSITE" id="PS00028">
    <property type="entry name" value="ZINC_FINGER_C2H2_1"/>
    <property type="match status" value="2"/>
</dbReference>
<dbReference type="Pfam" id="PF00096">
    <property type="entry name" value="zf-C2H2"/>
    <property type="match status" value="2"/>
</dbReference>
<evidence type="ECO:0000313" key="7">
    <source>
        <dbReference type="EMBL" id="KAG2188618.1"/>
    </source>
</evidence>
<dbReference type="SMART" id="SM00355">
    <property type="entry name" value="ZnF_C2H2"/>
    <property type="match status" value="3"/>
</dbReference>
<keyword evidence="8" id="KW-1185">Reference proteome</keyword>
<proteinExistence type="predicted"/>
<dbReference type="PANTHER" id="PTHR23235:SF120">
    <property type="entry name" value="KRUPPEL-LIKE FACTOR 15"/>
    <property type="match status" value="1"/>
</dbReference>
<sequence length="271" mass="30403">MNYTEYLSHQYSIPVWPSSSSVIPSPVYTPPASISSPSLFSDELDDMYSFNQGSTNSTQPEYPSPLFSPIPSALETTNDVSHAASSYAAPPSMFYPLPGDKDLQHQPSCLYHNSLPQYPMAYPYPGNFEPAAATTQSEIFYNQSYQQQQTYSAPVQQTAGTTVPLTQEVPSKPTSSKRKSLTCHYEGCNKTFTRHYNLVSHMRTHTSERPFLCPDPSCGKAFARPHDRNRHAKLHLGIKPYACTNCRKRFARADALSRHLKVKNGCTQRYD</sequence>
<feature type="domain" description="C2H2-type" evidence="6">
    <location>
        <begin position="181"/>
        <end position="210"/>
    </location>
</feature>
<dbReference type="GO" id="GO:0000978">
    <property type="term" value="F:RNA polymerase II cis-regulatory region sequence-specific DNA binding"/>
    <property type="evidence" value="ECO:0007669"/>
    <property type="project" value="TreeGrafter"/>
</dbReference>
<dbReference type="FunFam" id="3.30.160.60:FF:000125">
    <property type="entry name" value="Putative zinc finger protein 143"/>
    <property type="match status" value="1"/>
</dbReference>
<evidence type="ECO:0000256" key="2">
    <source>
        <dbReference type="ARBA" id="ARBA00022737"/>
    </source>
</evidence>
<dbReference type="InterPro" id="IPR013087">
    <property type="entry name" value="Znf_C2H2_type"/>
</dbReference>
<dbReference type="GO" id="GO:0008270">
    <property type="term" value="F:zinc ion binding"/>
    <property type="evidence" value="ECO:0007669"/>
    <property type="project" value="UniProtKB-KW"/>
</dbReference>
<dbReference type="AlphaFoldDB" id="A0A8H7UQT5"/>
<evidence type="ECO:0000313" key="8">
    <source>
        <dbReference type="Proteomes" id="UP000612746"/>
    </source>
</evidence>
<reference evidence="7" key="1">
    <citation type="submission" date="2020-12" db="EMBL/GenBank/DDBJ databases">
        <title>Metabolic potential, ecology and presence of endohyphal bacteria is reflected in genomic diversity of Mucoromycotina.</title>
        <authorList>
            <person name="Muszewska A."/>
            <person name="Okrasinska A."/>
            <person name="Steczkiewicz K."/>
            <person name="Drgas O."/>
            <person name="Orlowska M."/>
            <person name="Perlinska-Lenart U."/>
            <person name="Aleksandrzak-Piekarczyk T."/>
            <person name="Szatraj K."/>
            <person name="Zielenkiewicz U."/>
            <person name="Pilsyk S."/>
            <person name="Malc E."/>
            <person name="Mieczkowski P."/>
            <person name="Kruszewska J.S."/>
            <person name="Biernat P."/>
            <person name="Pawlowska J."/>
        </authorList>
    </citation>
    <scope>NUCLEOTIDE SEQUENCE</scope>
    <source>
        <strain evidence="7">WA0000051536</strain>
    </source>
</reference>
<accession>A0A8H7UQT5</accession>
<keyword evidence="1" id="KW-0479">Metal-binding</keyword>
<keyword evidence="3 5" id="KW-0863">Zinc-finger</keyword>
<evidence type="ECO:0000256" key="3">
    <source>
        <dbReference type="ARBA" id="ARBA00022771"/>
    </source>
</evidence>
<dbReference type="PROSITE" id="PS50157">
    <property type="entry name" value="ZINC_FINGER_C2H2_2"/>
    <property type="match status" value="3"/>
</dbReference>
<dbReference type="FunFam" id="3.30.160.60:FF:000100">
    <property type="entry name" value="Zinc finger 45-like"/>
    <property type="match status" value="1"/>
</dbReference>
<dbReference type="Proteomes" id="UP000612746">
    <property type="component" value="Unassembled WGS sequence"/>
</dbReference>
<gene>
    <name evidence="7" type="ORF">INT44_001373</name>
</gene>
<feature type="domain" description="C2H2-type" evidence="6">
    <location>
        <begin position="241"/>
        <end position="268"/>
    </location>
</feature>
<dbReference type="OrthoDB" id="8117402at2759"/>
<organism evidence="7 8">
    <name type="scientific">Umbelopsis vinacea</name>
    <dbReference type="NCBI Taxonomy" id="44442"/>
    <lineage>
        <taxon>Eukaryota</taxon>
        <taxon>Fungi</taxon>
        <taxon>Fungi incertae sedis</taxon>
        <taxon>Mucoromycota</taxon>
        <taxon>Mucoromycotina</taxon>
        <taxon>Umbelopsidomycetes</taxon>
        <taxon>Umbelopsidales</taxon>
        <taxon>Umbelopsidaceae</taxon>
        <taxon>Umbelopsis</taxon>
    </lineage>
</organism>